<organism evidence="1 2">
    <name type="scientific">Armillaria luteobubalina</name>
    <dbReference type="NCBI Taxonomy" id="153913"/>
    <lineage>
        <taxon>Eukaryota</taxon>
        <taxon>Fungi</taxon>
        <taxon>Dikarya</taxon>
        <taxon>Basidiomycota</taxon>
        <taxon>Agaricomycotina</taxon>
        <taxon>Agaricomycetes</taxon>
        <taxon>Agaricomycetidae</taxon>
        <taxon>Agaricales</taxon>
        <taxon>Marasmiineae</taxon>
        <taxon>Physalacriaceae</taxon>
        <taxon>Armillaria</taxon>
    </lineage>
</organism>
<name>A0AA39QC19_9AGAR</name>
<comment type="caution">
    <text evidence="1">The sequence shown here is derived from an EMBL/GenBank/DDBJ whole genome shotgun (WGS) entry which is preliminary data.</text>
</comment>
<protein>
    <submittedName>
        <fullName evidence="1">Uncharacterized protein</fullName>
    </submittedName>
</protein>
<reference evidence="1" key="1">
    <citation type="submission" date="2023-06" db="EMBL/GenBank/DDBJ databases">
        <authorList>
            <consortium name="Lawrence Berkeley National Laboratory"/>
            <person name="Ahrendt S."/>
            <person name="Sahu N."/>
            <person name="Indic B."/>
            <person name="Wong-Bajracharya J."/>
            <person name="Merenyi Z."/>
            <person name="Ke H.-M."/>
            <person name="Monk M."/>
            <person name="Kocsube S."/>
            <person name="Drula E."/>
            <person name="Lipzen A."/>
            <person name="Balint B."/>
            <person name="Henrissat B."/>
            <person name="Andreopoulos B."/>
            <person name="Martin F.M."/>
            <person name="Harder C.B."/>
            <person name="Rigling D."/>
            <person name="Ford K.L."/>
            <person name="Foster G.D."/>
            <person name="Pangilinan J."/>
            <person name="Papanicolaou A."/>
            <person name="Barry K."/>
            <person name="LaButti K."/>
            <person name="Viragh M."/>
            <person name="Koriabine M."/>
            <person name="Yan M."/>
            <person name="Riley R."/>
            <person name="Champramary S."/>
            <person name="Plett K.L."/>
            <person name="Tsai I.J."/>
            <person name="Slot J."/>
            <person name="Sipos G."/>
            <person name="Plett J."/>
            <person name="Nagy L.G."/>
            <person name="Grigoriev I.V."/>
        </authorList>
    </citation>
    <scope>NUCLEOTIDE SEQUENCE</scope>
    <source>
        <strain evidence="1">HWK02</strain>
    </source>
</reference>
<dbReference type="AlphaFoldDB" id="A0AA39QC19"/>
<dbReference type="EMBL" id="JAUEPU010000010">
    <property type="protein sequence ID" value="KAK0499116.1"/>
    <property type="molecule type" value="Genomic_DNA"/>
</dbReference>
<accession>A0AA39QC19</accession>
<evidence type="ECO:0000313" key="2">
    <source>
        <dbReference type="Proteomes" id="UP001175228"/>
    </source>
</evidence>
<dbReference type="Proteomes" id="UP001175228">
    <property type="component" value="Unassembled WGS sequence"/>
</dbReference>
<proteinExistence type="predicted"/>
<keyword evidence="2" id="KW-1185">Reference proteome</keyword>
<evidence type="ECO:0000313" key="1">
    <source>
        <dbReference type="EMBL" id="KAK0499116.1"/>
    </source>
</evidence>
<gene>
    <name evidence="1" type="ORF">EDD18DRAFT_1103553</name>
</gene>
<sequence>MLPLRMERSALYLWANIIFEEQAPNPREESRVEIAIERLHSHALQWSRHRSKGYDQSGVALLKEKTKTSGQKVEIILNRRVMDHLLLSHLVLWQSKSVDTVSKVLLEELSTIDPDHIIIGGRMAGSKIPDYLTEDFDIGVMAQQTLL</sequence>